<keyword evidence="4" id="KW-1185">Reference proteome</keyword>
<feature type="region of interest" description="Disordered" evidence="1">
    <location>
        <begin position="478"/>
        <end position="529"/>
    </location>
</feature>
<feature type="compositionally biased region" description="Basic and acidic residues" evidence="1">
    <location>
        <begin position="643"/>
        <end position="658"/>
    </location>
</feature>
<evidence type="ECO:0000313" key="4">
    <source>
        <dbReference type="Proteomes" id="UP001174934"/>
    </source>
</evidence>
<feature type="compositionally biased region" description="Polar residues" evidence="1">
    <location>
        <begin position="906"/>
        <end position="922"/>
    </location>
</feature>
<name>A0AA39XA82_9PEZI</name>
<comment type="caution">
    <text evidence="3">The sequence shown here is derived from an EMBL/GenBank/DDBJ whole genome shotgun (WGS) entry which is preliminary data.</text>
</comment>
<feature type="compositionally biased region" description="Basic and acidic residues" evidence="1">
    <location>
        <begin position="735"/>
        <end position="753"/>
    </location>
</feature>
<feature type="region of interest" description="Disordered" evidence="1">
    <location>
        <begin position="534"/>
        <end position="553"/>
    </location>
</feature>
<feature type="compositionally biased region" description="Low complexity" evidence="1">
    <location>
        <begin position="715"/>
        <end position="728"/>
    </location>
</feature>
<protein>
    <submittedName>
        <fullName evidence="3">Uncharacterized protein</fullName>
    </submittedName>
</protein>
<feature type="compositionally biased region" description="Basic and acidic residues" evidence="1">
    <location>
        <begin position="515"/>
        <end position="529"/>
    </location>
</feature>
<evidence type="ECO:0000313" key="3">
    <source>
        <dbReference type="EMBL" id="KAK0630198.1"/>
    </source>
</evidence>
<keyword evidence="2" id="KW-1133">Transmembrane helix</keyword>
<feature type="region of interest" description="Disordered" evidence="1">
    <location>
        <begin position="712"/>
        <end position="825"/>
    </location>
</feature>
<reference evidence="3" key="1">
    <citation type="submission" date="2023-06" db="EMBL/GenBank/DDBJ databases">
        <title>Genome-scale phylogeny and comparative genomics of the fungal order Sordariales.</title>
        <authorList>
            <consortium name="Lawrence Berkeley National Laboratory"/>
            <person name="Hensen N."/>
            <person name="Bonometti L."/>
            <person name="Westerberg I."/>
            <person name="Brannstrom I.O."/>
            <person name="Guillou S."/>
            <person name="Cros-Aarteil S."/>
            <person name="Calhoun S."/>
            <person name="Haridas S."/>
            <person name="Kuo A."/>
            <person name="Mondo S."/>
            <person name="Pangilinan J."/>
            <person name="Riley R."/>
            <person name="LaButti K."/>
            <person name="Andreopoulos B."/>
            <person name="Lipzen A."/>
            <person name="Chen C."/>
            <person name="Yanf M."/>
            <person name="Daum C."/>
            <person name="Ng V."/>
            <person name="Clum A."/>
            <person name="Steindorff A."/>
            <person name="Ohm R."/>
            <person name="Martin F."/>
            <person name="Silar P."/>
            <person name="Natvig D."/>
            <person name="Lalanne C."/>
            <person name="Gautier V."/>
            <person name="Ament-velasquez S.L."/>
            <person name="Kruys A."/>
            <person name="Hutchinson M.I."/>
            <person name="Powell A.J."/>
            <person name="Barry K."/>
            <person name="Miller A.N."/>
            <person name="Grigoriev I.V."/>
            <person name="Debuchy R."/>
            <person name="Gladieux P."/>
            <person name="Thoren M.H."/>
            <person name="Johannesson H."/>
        </authorList>
    </citation>
    <scope>NUCLEOTIDE SEQUENCE</scope>
    <source>
        <strain evidence="3">SMH3391-2</strain>
    </source>
</reference>
<feature type="region of interest" description="Disordered" evidence="1">
    <location>
        <begin position="1"/>
        <end position="94"/>
    </location>
</feature>
<evidence type="ECO:0000256" key="2">
    <source>
        <dbReference type="SAM" id="Phobius"/>
    </source>
</evidence>
<feature type="region of interest" description="Disordered" evidence="1">
    <location>
        <begin position="108"/>
        <end position="201"/>
    </location>
</feature>
<feature type="region of interest" description="Disordered" evidence="1">
    <location>
        <begin position="1044"/>
        <end position="1065"/>
    </location>
</feature>
<feature type="region of interest" description="Disordered" evidence="1">
    <location>
        <begin position="227"/>
        <end position="277"/>
    </location>
</feature>
<dbReference type="InterPro" id="IPR038769">
    <property type="entry name" value="MTC4"/>
</dbReference>
<proteinExistence type="predicted"/>
<feature type="compositionally biased region" description="Basic residues" evidence="1">
    <location>
        <begin position="534"/>
        <end position="543"/>
    </location>
</feature>
<dbReference type="PANTHER" id="PTHR38426:SF1">
    <property type="entry name" value="MAINTENANCE OF TELOMERE CAPPING PROTEIN 4"/>
    <property type="match status" value="1"/>
</dbReference>
<feature type="region of interest" description="Disordered" evidence="1">
    <location>
        <begin position="414"/>
        <end position="433"/>
    </location>
</feature>
<keyword evidence="2" id="KW-0472">Membrane</keyword>
<feature type="compositionally biased region" description="Polar residues" evidence="1">
    <location>
        <begin position="490"/>
        <end position="514"/>
    </location>
</feature>
<feature type="compositionally biased region" description="Basic and acidic residues" evidence="1">
    <location>
        <begin position="67"/>
        <end position="78"/>
    </location>
</feature>
<dbReference type="AlphaFoldDB" id="A0AA39XA82"/>
<evidence type="ECO:0000256" key="1">
    <source>
        <dbReference type="SAM" id="MobiDB-lite"/>
    </source>
</evidence>
<dbReference type="PANTHER" id="PTHR38426">
    <property type="entry name" value="MAINTENANCE OF TELOMERE CAPPING PROTEIN 4"/>
    <property type="match status" value="1"/>
</dbReference>
<dbReference type="Proteomes" id="UP001174934">
    <property type="component" value="Unassembled WGS sequence"/>
</dbReference>
<feature type="compositionally biased region" description="Basic residues" evidence="1">
    <location>
        <begin position="79"/>
        <end position="91"/>
    </location>
</feature>
<sequence>MADHDHNASPPQNLRPRRSTRQPSALDRDRIATSTPLGDDNFPNYIPDSNFTAPTSDGIEPLGQKRPRPDNGNEDERRRTKAPQRSHKHRSSGAFLLADAIFSGSNKDSQALLHKRQRSSAENQRHKAVQNEPDRSHTRGSRSNGGQGLAMDLGLGLDQTSSPDRRPVERTSMGSTMAGRDSLTGDTVVGSSPRASMAPMDVDSAQIVNMALNLSESRRQALRRNVSQPIPPKLAPLPDNTAGGSLRQHLQQQRRVSRTISPRPDRGSPKIGSARVFSPLQSAFEPDGTYRYHFSQSTLARAQKAKEYLELMAQYRRVLDLLPPLKPSRAVRLPASDLDPVIGRPYNPLQYIRNRKVRARERKVIDGEEQGFNDVIRVSEWVHDVAKWVATRQVRPSTNNALPVFAAAEAAVVQTSPPPSGSRPAIAATKPKRPRVDWALDPADMLADVYWLEQDDNKRLVEDRHWRRVFPQSADLYQPLSRDEVGPRLSTPNSMKDLPSSHTPADTVSDSQISKTEHDSGRSSARDRAHQKLRALKGSHHRQNSSINGRDFLRIHRGSLSDSSDTDSDRRRRVRSGTISSNGKDILAKQMEEMIAREQRETESHPLYDHQALRMKFASTGQATPEREKQNPSRALSRTSSHRRMESHGRLSEAENRIKLKARPSPPQDQGRASLEVPNMARRFSTDYDTSQPNSPELRAIRDRTLIPAIGMDLSPASSRPSSPSRNPLTKVKSIFRERSRDRPADMHSREGDSGIDPPAPHSERLLDSPATDKSGLPSPDRRSSRSPLRKIVSKGTDTSSRSHKITGSVRVRSEDGGLRGLFRGPRIDSVLRSGVSKVSDMIWRKEAGAAARDDLYSSTSSDQESDAGISRGRSRGTPQRATDRGETDASGQSGKSYLGVMPKFISSTEHNKSTSSGQTPLTVPGSHPASQPLSRRSSRFELLKPPKIDIQTISSSYTDGVRAADARLNAVLAFSKGRDFSSSSVGRQWSIADQGIAPIRATVSKREIARLRALLLSSGIHAMEMDRRAKERKLLISPSVADAGEDAPGEVPENASWNKVDRRSPEPDFRKRLVKRPIAQTDLYPLAARALGSSIQASIHQWQVTSDSFSKETAPVLEHRVEALRFKLAAELTDMTRAAAEEADEAYRDLVTGQRLKVTRVVDFIEKMLRRRRRRFRWVRRAGWLAVEWALVGFMWYVWFVVMIARVLLGVGKGVVGAVRWLLWL</sequence>
<feature type="region of interest" description="Disordered" evidence="1">
    <location>
        <begin position="620"/>
        <end position="679"/>
    </location>
</feature>
<feature type="transmembrane region" description="Helical" evidence="2">
    <location>
        <begin position="1179"/>
        <end position="1198"/>
    </location>
</feature>
<keyword evidence="2" id="KW-0812">Transmembrane</keyword>
<feature type="region of interest" description="Disordered" evidence="1">
    <location>
        <begin position="558"/>
        <end position="587"/>
    </location>
</feature>
<feature type="compositionally biased region" description="Polar residues" evidence="1">
    <location>
        <begin position="248"/>
        <end position="260"/>
    </location>
</feature>
<feature type="region of interest" description="Disordered" evidence="1">
    <location>
        <begin position="852"/>
        <end position="940"/>
    </location>
</feature>
<organism evidence="3 4">
    <name type="scientific">Bombardia bombarda</name>
    <dbReference type="NCBI Taxonomy" id="252184"/>
    <lineage>
        <taxon>Eukaryota</taxon>
        <taxon>Fungi</taxon>
        <taxon>Dikarya</taxon>
        <taxon>Ascomycota</taxon>
        <taxon>Pezizomycotina</taxon>
        <taxon>Sordariomycetes</taxon>
        <taxon>Sordariomycetidae</taxon>
        <taxon>Sordariales</taxon>
        <taxon>Lasiosphaeriaceae</taxon>
        <taxon>Bombardia</taxon>
    </lineage>
</organism>
<feature type="transmembrane region" description="Helical" evidence="2">
    <location>
        <begin position="1204"/>
        <end position="1224"/>
    </location>
</feature>
<accession>A0AA39XA82</accession>
<gene>
    <name evidence="3" type="ORF">B0T17DRAFT_607224</name>
</gene>
<dbReference type="EMBL" id="JAULSR010000002">
    <property type="protein sequence ID" value="KAK0630198.1"/>
    <property type="molecule type" value="Genomic_DNA"/>
</dbReference>